<evidence type="ECO:0000313" key="4">
    <source>
        <dbReference type="Proteomes" id="UP000479293"/>
    </source>
</evidence>
<evidence type="ECO:0000313" key="3">
    <source>
        <dbReference type="EMBL" id="MPR36877.1"/>
    </source>
</evidence>
<sequence length="109" mass="11992">MKKGLWIVMVLLCFRAGAQTVPSEQLPKTVVPAVVKDTVRPVIKEVLRPDNLAALEQDTIPATIRTGARMPVPKKSAIFSLILPSAGQIYNRDYWKLPFVYAGFGGRGI</sequence>
<keyword evidence="4" id="KW-1185">Reference proteome</keyword>
<proteinExistence type="predicted"/>
<dbReference type="Proteomes" id="UP000479293">
    <property type="component" value="Unassembled WGS sequence"/>
</dbReference>
<dbReference type="EMBL" id="WHLY01000002">
    <property type="protein sequence ID" value="MPR36877.1"/>
    <property type="molecule type" value="Genomic_DNA"/>
</dbReference>
<feature type="signal peptide" evidence="1">
    <location>
        <begin position="1"/>
        <end position="18"/>
    </location>
</feature>
<name>A0A7C9BLW3_9BACT</name>
<comment type="caution">
    <text evidence="3">The sequence shown here is derived from an EMBL/GenBank/DDBJ whole genome shotgun (WGS) entry which is preliminary data.</text>
</comment>
<reference evidence="3 4" key="1">
    <citation type="submission" date="2019-10" db="EMBL/GenBank/DDBJ databases">
        <title>Draft Genome Sequence of Cytophagaceae sp. SJW1-29.</title>
        <authorList>
            <person name="Choi A."/>
        </authorList>
    </citation>
    <scope>NUCLEOTIDE SEQUENCE [LARGE SCALE GENOMIC DNA]</scope>
    <source>
        <strain evidence="3 4">SJW1-29</strain>
    </source>
</reference>
<dbReference type="InterPro" id="IPR043738">
    <property type="entry name" value="DUF5683"/>
</dbReference>
<feature type="domain" description="DUF5683" evidence="2">
    <location>
        <begin position="71"/>
        <end position="106"/>
    </location>
</feature>
<keyword evidence="1" id="KW-0732">Signal</keyword>
<gene>
    <name evidence="3" type="ORF">GBK04_26980</name>
</gene>
<protein>
    <recommendedName>
        <fullName evidence="2">DUF5683 domain-containing protein</fullName>
    </recommendedName>
</protein>
<evidence type="ECO:0000259" key="2">
    <source>
        <dbReference type="Pfam" id="PF18935"/>
    </source>
</evidence>
<feature type="chain" id="PRO_5028941832" description="DUF5683 domain-containing protein" evidence="1">
    <location>
        <begin position="19"/>
        <end position="109"/>
    </location>
</feature>
<evidence type="ECO:0000256" key="1">
    <source>
        <dbReference type="SAM" id="SignalP"/>
    </source>
</evidence>
<dbReference type="Pfam" id="PF18935">
    <property type="entry name" value="DUF5683"/>
    <property type="match status" value="1"/>
</dbReference>
<dbReference type="AlphaFoldDB" id="A0A7C9BLW3"/>
<accession>A0A7C9BLW3</accession>
<organism evidence="3 4">
    <name type="scientific">Salmonirosea aquatica</name>
    <dbReference type="NCBI Taxonomy" id="2654236"/>
    <lineage>
        <taxon>Bacteria</taxon>
        <taxon>Pseudomonadati</taxon>
        <taxon>Bacteroidota</taxon>
        <taxon>Cytophagia</taxon>
        <taxon>Cytophagales</taxon>
        <taxon>Spirosomataceae</taxon>
        <taxon>Salmonirosea</taxon>
    </lineage>
</organism>